<evidence type="ECO:0000313" key="2">
    <source>
        <dbReference type="Proteomes" id="UP001056120"/>
    </source>
</evidence>
<evidence type="ECO:0000313" key="1">
    <source>
        <dbReference type="EMBL" id="KAI3828574.1"/>
    </source>
</evidence>
<proteinExistence type="predicted"/>
<gene>
    <name evidence="1" type="ORF">L1987_02678</name>
</gene>
<comment type="caution">
    <text evidence="1">The sequence shown here is derived from an EMBL/GenBank/DDBJ whole genome shotgun (WGS) entry which is preliminary data.</text>
</comment>
<protein>
    <submittedName>
        <fullName evidence="1">Uncharacterized protein</fullName>
    </submittedName>
</protein>
<organism evidence="1 2">
    <name type="scientific">Smallanthus sonchifolius</name>
    <dbReference type="NCBI Taxonomy" id="185202"/>
    <lineage>
        <taxon>Eukaryota</taxon>
        <taxon>Viridiplantae</taxon>
        <taxon>Streptophyta</taxon>
        <taxon>Embryophyta</taxon>
        <taxon>Tracheophyta</taxon>
        <taxon>Spermatophyta</taxon>
        <taxon>Magnoliopsida</taxon>
        <taxon>eudicotyledons</taxon>
        <taxon>Gunneridae</taxon>
        <taxon>Pentapetalae</taxon>
        <taxon>asterids</taxon>
        <taxon>campanulids</taxon>
        <taxon>Asterales</taxon>
        <taxon>Asteraceae</taxon>
        <taxon>Asteroideae</taxon>
        <taxon>Heliantheae alliance</taxon>
        <taxon>Millerieae</taxon>
        <taxon>Smallanthus</taxon>
    </lineage>
</organism>
<reference evidence="2" key="1">
    <citation type="journal article" date="2022" name="Mol. Ecol. Resour.">
        <title>The genomes of chicory, endive, great burdock and yacon provide insights into Asteraceae palaeo-polyploidization history and plant inulin production.</title>
        <authorList>
            <person name="Fan W."/>
            <person name="Wang S."/>
            <person name="Wang H."/>
            <person name="Wang A."/>
            <person name="Jiang F."/>
            <person name="Liu H."/>
            <person name="Zhao H."/>
            <person name="Xu D."/>
            <person name="Zhang Y."/>
        </authorList>
    </citation>
    <scope>NUCLEOTIDE SEQUENCE [LARGE SCALE GENOMIC DNA]</scope>
    <source>
        <strain evidence="2">cv. Yunnan</strain>
    </source>
</reference>
<dbReference type="EMBL" id="CM042018">
    <property type="protein sequence ID" value="KAI3828574.1"/>
    <property type="molecule type" value="Genomic_DNA"/>
</dbReference>
<accession>A0ACB9K8L5</accession>
<name>A0ACB9K8L5_9ASTR</name>
<sequence>MKSKVKAKAQSGGYYECSREISLRDLHHRLPHQREGKPLRMLLRNKPYRFSSLVTLSRCQELVVVIHFAVVKKSSSISYLTTCLLQTKPSPPSPKPLRPSSILHRQQTPPLAGRRQGKTRSSFQCHIEHHTVVFDLNM</sequence>
<dbReference type="Proteomes" id="UP001056120">
    <property type="component" value="Linkage Group LG01"/>
</dbReference>
<reference evidence="1 2" key="2">
    <citation type="journal article" date="2022" name="Mol. Ecol. Resour.">
        <title>The genomes of chicory, endive, great burdock and yacon provide insights into Asteraceae paleo-polyploidization history and plant inulin production.</title>
        <authorList>
            <person name="Fan W."/>
            <person name="Wang S."/>
            <person name="Wang H."/>
            <person name="Wang A."/>
            <person name="Jiang F."/>
            <person name="Liu H."/>
            <person name="Zhao H."/>
            <person name="Xu D."/>
            <person name="Zhang Y."/>
        </authorList>
    </citation>
    <scope>NUCLEOTIDE SEQUENCE [LARGE SCALE GENOMIC DNA]</scope>
    <source>
        <strain evidence="2">cv. Yunnan</strain>
        <tissue evidence="1">Leaves</tissue>
    </source>
</reference>
<keyword evidence="2" id="KW-1185">Reference proteome</keyword>